<keyword evidence="10" id="KW-1185">Reference proteome</keyword>
<keyword evidence="6 7" id="KW-0472">Membrane</keyword>
<keyword evidence="5 7" id="KW-1133">Transmembrane helix</keyword>
<feature type="domain" description="VTT" evidence="8">
    <location>
        <begin position="37"/>
        <end position="161"/>
    </location>
</feature>
<sequence length="216" mass="22215">MAWIQGQLAAVPAWLTLLIVFLLPMAEPALPLLGMLLPSQTALMASGVLAHHGALPVPAAIAMAVLGALAGNVLGHLVGRRWGPRLAANLPERVTGSRGYRAALHTVGAYSARAVLLGRFNVALRTLVPVMCGAAGVPWARFLGLSLLGSLLWAPSCVAVGLIAGGSWQKWGGSGMLAAAGVVLLLTSSLPMLFSYRSSRRAQAQTQEGAALTTAG</sequence>
<dbReference type="InterPro" id="IPR032818">
    <property type="entry name" value="DedA-like"/>
</dbReference>
<evidence type="ECO:0000256" key="6">
    <source>
        <dbReference type="ARBA" id="ARBA00023136"/>
    </source>
</evidence>
<evidence type="ECO:0000256" key="5">
    <source>
        <dbReference type="ARBA" id="ARBA00022989"/>
    </source>
</evidence>
<keyword evidence="3 7" id="KW-1003">Cell membrane</keyword>
<comment type="caution">
    <text evidence="9">The sequence shown here is derived from an EMBL/GenBank/DDBJ whole genome shotgun (WGS) entry which is preliminary data.</text>
</comment>
<evidence type="ECO:0000313" key="10">
    <source>
        <dbReference type="Proteomes" id="UP001352223"/>
    </source>
</evidence>
<evidence type="ECO:0000256" key="1">
    <source>
        <dbReference type="ARBA" id="ARBA00004651"/>
    </source>
</evidence>
<name>A0ABU6CHZ3_9ACTN</name>
<comment type="caution">
    <text evidence="7">Lacks conserved residue(s) required for the propagation of feature annotation.</text>
</comment>
<reference evidence="9 10" key="1">
    <citation type="submission" date="2022-10" db="EMBL/GenBank/DDBJ databases">
        <authorList>
            <person name="Xie J."/>
            <person name="Shen N."/>
        </authorList>
    </citation>
    <scope>NUCLEOTIDE SEQUENCE [LARGE SCALE GENOMIC DNA]</scope>
    <source>
        <strain evidence="9 10">DSM 41681</strain>
    </source>
</reference>
<evidence type="ECO:0000256" key="3">
    <source>
        <dbReference type="ARBA" id="ARBA00022475"/>
    </source>
</evidence>
<accession>A0ABU6CHZ3</accession>
<dbReference type="EMBL" id="JAOZYB010000275">
    <property type="protein sequence ID" value="MEB3963737.1"/>
    <property type="molecule type" value="Genomic_DNA"/>
</dbReference>
<dbReference type="Pfam" id="PF09335">
    <property type="entry name" value="VTT_dom"/>
    <property type="match status" value="1"/>
</dbReference>
<comment type="similarity">
    <text evidence="2 7">Belongs to the DedA family.</text>
</comment>
<feature type="transmembrane region" description="Helical" evidence="7">
    <location>
        <begin position="174"/>
        <end position="194"/>
    </location>
</feature>
<dbReference type="PANTHER" id="PTHR30353:SF0">
    <property type="entry name" value="TRANSMEMBRANE PROTEIN"/>
    <property type="match status" value="1"/>
</dbReference>
<dbReference type="Proteomes" id="UP001352223">
    <property type="component" value="Unassembled WGS sequence"/>
</dbReference>
<evidence type="ECO:0000256" key="2">
    <source>
        <dbReference type="ARBA" id="ARBA00010792"/>
    </source>
</evidence>
<evidence type="ECO:0000256" key="7">
    <source>
        <dbReference type="RuleBase" id="RU367016"/>
    </source>
</evidence>
<dbReference type="PANTHER" id="PTHR30353">
    <property type="entry name" value="INNER MEMBRANE PROTEIN DEDA-RELATED"/>
    <property type="match status" value="1"/>
</dbReference>
<evidence type="ECO:0000256" key="4">
    <source>
        <dbReference type="ARBA" id="ARBA00022692"/>
    </source>
</evidence>
<organism evidence="9 10">
    <name type="scientific">Streptomyces kunmingensis</name>
    <dbReference type="NCBI Taxonomy" id="68225"/>
    <lineage>
        <taxon>Bacteria</taxon>
        <taxon>Bacillati</taxon>
        <taxon>Actinomycetota</taxon>
        <taxon>Actinomycetes</taxon>
        <taxon>Kitasatosporales</taxon>
        <taxon>Streptomycetaceae</taxon>
        <taxon>Streptomyces</taxon>
    </lineage>
</organism>
<protein>
    <submittedName>
        <fullName evidence="9">DedA family protein</fullName>
    </submittedName>
</protein>
<proteinExistence type="inferred from homology"/>
<gene>
    <name evidence="9" type="ORF">OKJ48_26350</name>
</gene>
<feature type="transmembrane region" description="Helical" evidence="7">
    <location>
        <begin position="147"/>
        <end position="168"/>
    </location>
</feature>
<dbReference type="RefSeq" id="WP_324771465.1">
    <property type="nucleotide sequence ID" value="NZ_BAAATS010000065.1"/>
</dbReference>
<evidence type="ECO:0000313" key="9">
    <source>
        <dbReference type="EMBL" id="MEB3963737.1"/>
    </source>
</evidence>
<dbReference type="InterPro" id="IPR032816">
    <property type="entry name" value="VTT_dom"/>
</dbReference>
<keyword evidence="4 7" id="KW-0812">Transmembrane</keyword>
<evidence type="ECO:0000259" key="8">
    <source>
        <dbReference type="Pfam" id="PF09335"/>
    </source>
</evidence>
<comment type="subcellular location">
    <subcellularLocation>
        <location evidence="1 7">Cell membrane</location>
        <topology evidence="1 7">Multi-pass membrane protein</topology>
    </subcellularLocation>
</comment>
<feature type="transmembrane region" description="Helical" evidence="7">
    <location>
        <begin position="55"/>
        <end position="78"/>
    </location>
</feature>